<keyword evidence="5" id="KW-0999">Mitochondrion inner membrane</keyword>
<protein>
    <recommendedName>
        <fullName evidence="11">NADH dehydrogenase [ubiquinone] 1 alpha subcomplex subunit 5</fullName>
    </recommendedName>
</protein>
<evidence type="ECO:0000256" key="4">
    <source>
        <dbReference type="ARBA" id="ARBA00022660"/>
    </source>
</evidence>
<dbReference type="OrthoDB" id="286811at2759"/>
<gene>
    <name evidence="9" type="ORF">M422DRAFT_258829</name>
</gene>
<evidence type="ECO:0000256" key="3">
    <source>
        <dbReference type="ARBA" id="ARBA00022448"/>
    </source>
</evidence>
<dbReference type="AlphaFoldDB" id="A0A0C9VLM0"/>
<keyword evidence="3" id="KW-0813">Transport</keyword>
<evidence type="ECO:0000256" key="8">
    <source>
        <dbReference type="ARBA" id="ARBA00023136"/>
    </source>
</evidence>
<organism evidence="9 10">
    <name type="scientific">Sphaerobolus stellatus (strain SS14)</name>
    <dbReference type="NCBI Taxonomy" id="990650"/>
    <lineage>
        <taxon>Eukaryota</taxon>
        <taxon>Fungi</taxon>
        <taxon>Dikarya</taxon>
        <taxon>Basidiomycota</taxon>
        <taxon>Agaricomycotina</taxon>
        <taxon>Agaricomycetes</taxon>
        <taxon>Phallomycetidae</taxon>
        <taxon>Geastrales</taxon>
        <taxon>Sphaerobolaceae</taxon>
        <taxon>Sphaerobolus</taxon>
    </lineage>
</organism>
<dbReference type="HOGENOM" id="CLU_099943_2_0_1"/>
<evidence type="ECO:0000313" key="9">
    <source>
        <dbReference type="EMBL" id="KIJ38461.1"/>
    </source>
</evidence>
<proteinExistence type="inferred from homology"/>
<dbReference type="EMBL" id="KN837160">
    <property type="protein sequence ID" value="KIJ38461.1"/>
    <property type="molecule type" value="Genomic_DNA"/>
</dbReference>
<name>A0A0C9VLM0_SPHS4</name>
<dbReference type="Pfam" id="PF04716">
    <property type="entry name" value="ETC_C1_NDUFA5"/>
    <property type="match status" value="1"/>
</dbReference>
<sequence>MFRVSRILYQQAVKASTGITGLAVHPNPLPTLRSTLETTLQKLEQVPNTSVYRQATAALTQQKLDIVNKANGDVAKVEQEIDQGQIEEILVAAQDEMKLVDNMLQWKPWEPLEEQPLSGQWEYFGKETSPS</sequence>
<evidence type="ECO:0000256" key="1">
    <source>
        <dbReference type="ARBA" id="ARBA00004443"/>
    </source>
</evidence>
<evidence type="ECO:0000256" key="2">
    <source>
        <dbReference type="ARBA" id="ARBA00010261"/>
    </source>
</evidence>
<reference evidence="9 10" key="1">
    <citation type="submission" date="2014-06" db="EMBL/GenBank/DDBJ databases">
        <title>Evolutionary Origins and Diversification of the Mycorrhizal Mutualists.</title>
        <authorList>
            <consortium name="DOE Joint Genome Institute"/>
            <consortium name="Mycorrhizal Genomics Consortium"/>
            <person name="Kohler A."/>
            <person name="Kuo A."/>
            <person name="Nagy L.G."/>
            <person name="Floudas D."/>
            <person name="Copeland A."/>
            <person name="Barry K.W."/>
            <person name="Cichocki N."/>
            <person name="Veneault-Fourrey C."/>
            <person name="LaButti K."/>
            <person name="Lindquist E.A."/>
            <person name="Lipzen A."/>
            <person name="Lundell T."/>
            <person name="Morin E."/>
            <person name="Murat C."/>
            <person name="Riley R."/>
            <person name="Ohm R."/>
            <person name="Sun H."/>
            <person name="Tunlid A."/>
            <person name="Henrissat B."/>
            <person name="Grigoriev I.V."/>
            <person name="Hibbett D.S."/>
            <person name="Martin F."/>
        </authorList>
    </citation>
    <scope>NUCLEOTIDE SEQUENCE [LARGE SCALE GENOMIC DNA]</scope>
    <source>
        <strain evidence="9 10">SS14</strain>
    </source>
</reference>
<dbReference type="GO" id="GO:0005743">
    <property type="term" value="C:mitochondrial inner membrane"/>
    <property type="evidence" value="ECO:0007669"/>
    <property type="project" value="UniProtKB-SubCell"/>
</dbReference>
<accession>A0A0C9VLM0</accession>
<keyword evidence="4" id="KW-0679">Respiratory chain</keyword>
<evidence type="ECO:0000256" key="6">
    <source>
        <dbReference type="ARBA" id="ARBA00022982"/>
    </source>
</evidence>
<dbReference type="PANTHER" id="PTHR12653">
    <property type="entry name" value="NADH-UBIQUINONE OXIDOREDUCTASE 13 KD-B SUBUNIT"/>
    <property type="match status" value="1"/>
</dbReference>
<keyword evidence="6" id="KW-0249">Electron transport</keyword>
<evidence type="ECO:0000313" key="10">
    <source>
        <dbReference type="Proteomes" id="UP000054279"/>
    </source>
</evidence>
<keyword evidence="7" id="KW-0496">Mitochondrion</keyword>
<evidence type="ECO:0008006" key="11">
    <source>
        <dbReference type="Google" id="ProtNLM"/>
    </source>
</evidence>
<evidence type="ECO:0000256" key="5">
    <source>
        <dbReference type="ARBA" id="ARBA00022792"/>
    </source>
</evidence>
<dbReference type="InterPro" id="IPR006806">
    <property type="entry name" value="NDUFA5"/>
</dbReference>
<evidence type="ECO:0000256" key="7">
    <source>
        <dbReference type="ARBA" id="ARBA00023128"/>
    </source>
</evidence>
<dbReference type="GO" id="GO:0022904">
    <property type="term" value="P:respiratory electron transport chain"/>
    <property type="evidence" value="ECO:0007669"/>
    <property type="project" value="InterPro"/>
</dbReference>
<comment type="similarity">
    <text evidence="2">Belongs to the complex I NDUFA5 subunit family.</text>
</comment>
<keyword evidence="8" id="KW-0472">Membrane</keyword>
<comment type="subcellular location">
    <subcellularLocation>
        <location evidence="1">Mitochondrion inner membrane</location>
        <topology evidence="1">Peripheral membrane protein</topology>
        <orientation evidence="1">Matrix side</orientation>
    </subcellularLocation>
</comment>
<keyword evidence="10" id="KW-1185">Reference proteome</keyword>
<dbReference type="Proteomes" id="UP000054279">
    <property type="component" value="Unassembled WGS sequence"/>
</dbReference>
<dbReference type="PANTHER" id="PTHR12653:SF0">
    <property type="entry name" value="NADH DEHYDROGENASE [UBIQUINONE] 1 ALPHA SUBCOMPLEX SUBUNIT 5"/>
    <property type="match status" value="1"/>
</dbReference>